<dbReference type="Pfam" id="PF02683">
    <property type="entry name" value="DsbD_TM"/>
    <property type="match status" value="1"/>
</dbReference>
<dbReference type="SUPFAM" id="SSF52833">
    <property type="entry name" value="Thioredoxin-like"/>
    <property type="match status" value="1"/>
</dbReference>
<protein>
    <submittedName>
        <fullName evidence="10">Cytochrome C biogenesis protein</fullName>
    </submittedName>
</protein>
<keyword evidence="11" id="KW-1185">Reference proteome</keyword>
<keyword evidence="2 6" id="KW-0812">Transmembrane</keyword>
<organism evidence="10 11">
    <name type="scientific">Photobacterium sanctipauli</name>
    <dbReference type="NCBI Taxonomy" id="1342794"/>
    <lineage>
        <taxon>Bacteria</taxon>
        <taxon>Pseudomonadati</taxon>
        <taxon>Pseudomonadota</taxon>
        <taxon>Gammaproteobacteria</taxon>
        <taxon>Vibrionales</taxon>
        <taxon>Vibrionaceae</taxon>
        <taxon>Photobacterium</taxon>
    </lineage>
</organism>
<dbReference type="InterPro" id="IPR028250">
    <property type="entry name" value="DsbDN"/>
</dbReference>
<keyword evidence="5 6" id="KW-0472">Membrane</keyword>
<feature type="domain" description="Cytochrome C biogenesis protein transmembrane" evidence="8">
    <location>
        <begin position="301"/>
        <end position="514"/>
    </location>
</feature>
<dbReference type="Pfam" id="PF13899">
    <property type="entry name" value="Thioredoxin_7"/>
    <property type="match status" value="1"/>
</dbReference>
<evidence type="ECO:0000313" key="11">
    <source>
        <dbReference type="Proteomes" id="UP000241771"/>
    </source>
</evidence>
<comment type="caution">
    <text evidence="10">The sequence shown here is derived from an EMBL/GenBank/DDBJ whole genome shotgun (WGS) entry which is preliminary data.</text>
</comment>
<evidence type="ECO:0000256" key="1">
    <source>
        <dbReference type="ARBA" id="ARBA00004141"/>
    </source>
</evidence>
<dbReference type="PANTHER" id="PTHR32234:SF3">
    <property type="entry name" value="SUPPRESSION OF COPPER SENSITIVITY PROTEIN"/>
    <property type="match status" value="1"/>
</dbReference>
<sequence length="700" mass="75916">MLLKRFSFITTFIALVSTLFTLSVSATEYSTGWLSNPDHPPVQLRYMLTGQQDPESKTIEALMEVKLDTDWKTYWRSPGEGGVAPSIDWELSSNLKDVDWHWPMPARYEFLGVETLGYKNTIVFPMTLHIEDMTKPVFLSGMLTMSSCTNICVLTDYEISLSFDPTKLTSSEEAMHLYNQGMSQVPKAQPTVSIDALSWNKDKRVLTVVAKNTLGWSKPDVFIDGESQNVQDASFVKPSVQVNGNTLTAQMKVSSWFGEPQLLGETLNVTISDTDFSVETQAVANDIPVAITSSGNSMIEIIGIALLGGLILNIMPCVLPVLGMKLSSVISAQGLQQRQIRFQFLSSAAGILFSFWLLAGFLVVLKLSGQALGWGVQFQSPYFIGAMVVITLLFAANMLGLFEIRLSSNANTWMATKGDDSYAGHFVQGMFATLLATPCSAPFLGTAVAFALGADNLTLVAVFTALAVGMAAPWLLIALSPRLANVLPKPGLWMDKVKTLFGFMMLATSLWLLSLMTNFFGTAAVVVTGIVMIIALLWRLGKVKGRKPVILALAFIVVGSGGGLIAGSMTADNWATPLPQDHPWQPLDVDAIQQHVNQGKTVFVDVTADWCITCKVNKVSVLLQDPVYSALGAENIVLMKGDWTKPSDYVTGYLRSNGRFGVPFNIVYGPNAPMGIELPVILNSNDVITAIEAAGGKGGQ</sequence>
<evidence type="ECO:0000256" key="6">
    <source>
        <dbReference type="SAM" id="Phobius"/>
    </source>
</evidence>
<dbReference type="GO" id="GO:0045454">
    <property type="term" value="P:cell redox homeostasis"/>
    <property type="evidence" value="ECO:0007669"/>
    <property type="project" value="TreeGrafter"/>
</dbReference>
<dbReference type="InterPro" id="IPR036249">
    <property type="entry name" value="Thioredoxin-like_sf"/>
</dbReference>
<evidence type="ECO:0000259" key="8">
    <source>
        <dbReference type="Pfam" id="PF02683"/>
    </source>
</evidence>
<accession>A0A2T3P034</accession>
<dbReference type="GO" id="GO:0015035">
    <property type="term" value="F:protein-disulfide reductase activity"/>
    <property type="evidence" value="ECO:0007669"/>
    <property type="project" value="TreeGrafter"/>
</dbReference>
<feature type="transmembrane region" description="Helical" evidence="6">
    <location>
        <begin position="519"/>
        <end position="538"/>
    </location>
</feature>
<feature type="transmembrane region" description="Helical" evidence="6">
    <location>
        <begin position="457"/>
        <end position="477"/>
    </location>
</feature>
<keyword evidence="7" id="KW-0732">Signal</keyword>
<feature type="chain" id="PRO_5015561905" evidence="7">
    <location>
        <begin position="27"/>
        <end position="700"/>
    </location>
</feature>
<reference evidence="10 11" key="1">
    <citation type="submission" date="2018-01" db="EMBL/GenBank/DDBJ databases">
        <title>Whole genome sequencing of Histamine producing bacteria.</title>
        <authorList>
            <person name="Butler K."/>
        </authorList>
    </citation>
    <scope>NUCLEOTIDE SEQUENCE [LARGE SCALE GENOMIC DNA]</scope>
    <source>
        <strain evidence="10 11">DSM 100436</strain>
    </source>
</reference>
<evidence type="ECO:0000256" key="2">
    <source>
        <dbReference type="ARBA" id="ARBA00022692"/>
    </source>
</evidence>
<feature type="signal peptide" evidence="7">
    <location>
        <begin position="1"/>
        <end position="26"/>
    </location>
</feature>
<dbReference type="RefSeq" id="WP_036816053.1">
    <property type="nucleotide sequence ID" value="NZ_JGVO01000009.1"/>
</dbReference>
<name>A0A2T3P034_9GAMM</name>
<dbReference type="AlphaFoldDB" id="A0A2T3P034"/>
<feature type="transmembrane region" description="Helical" evidence="6">
    <location>
        <begin position="342"/>
        <end position="362"/>
    </location>
</feature>
<feature type="domain" description="Thiol:disulfide interchange protein DsbD N-terminal" evidence="9">
    <location>
        <begin position="57"/>
        <end position="160"/>
    </location>
</feature>
<evidence type="ECO:0000259" key="9">
    <source>
        <dbReference type="Pfam" id="PF11412"/>
    </source>
</evidence>
<evidence type="ECO:0000256" key="5">
    <source>
        <dbReference type="ARBA" id="ARBA00023136"/>
    </source>
</evidence>
<dbReference type="GO" id="GO:0017004">
    <property type="term" value="P:cytochrome complex assembly"/>
    <property type="evidence" value="ECO:0007669"/>
    <property type="project" value="UniProtKB-KW"/>
</dbReference>
<comment type="subcellular location">
    <subcellularLocation>
        <location evidence="1">Membrane</location>
        <topology evidence="1">Multi-pass membrane protein</topology>
    </subcellularLocation>
</comment>
<evidence type="ECO:0000256" key="4">
    <source>
        <dbReference type="ARBA" id="ARBA00022989"/>
    </source>
</evidence>
<dbReference type="CDD" id="cd02953">
    <property type="entry name" value="DsbDgamma"/>
    <property type="match status" value="1"/>
</dbReference>
<dbReference type="Gene3D" id="3.40.30.10">
    <property type="entry name" value="Glutaredoxin"/>
    <property type="match status" value="1"/>
</dbReference>
<dbReference type="InterPro" id="IPR035671">
    <property type="entry name" value="DsbD_gamma"/>
</dbReference>
<keyword evidence="3" id="KW-0201">Cytochrome c-type biogenesis</keyword>
<proteinExistence type="predicted"/>
<gene>
    <name evidence="10" type="ORF">C9I98_01055</name>
</gene>
<dbReference type="OrthoDB" id="9811036at2"/>
<feature type="transmembrane region" description="Helical" evidence="6">
    <location>
        <begin position="550"/>
        <end position="571"/>
    </location>
</feature>
<dbReference type="Pfam" id="PF11412">
    <property type="entry name" value="DsbD_N"/>
    <property type="match status" value="1"/>
</dbReference>
<evidence type="ECO:0000256" key="3">
    <source>
        <dbReference type="ARBA" id="ARBA00022748"/>
    </source>
</evidence>
<dbReference type="GO" id="GO:0016020">
    <property type="term" value="C:membrane"/>
    <property type="evidence" value="ECO:0007669"/>
    <property type="project" value="UniProtKB-SubCell"/>
</dbReference>
<dbReference type="PANTHER" id="PTHR32234">
    <property type="entry name" value="THIOL:DISULFIDE INTERCHANGE PROTEIN DSBD"/>
    <property type="match status" value="1"/>
</dbReference>
<feature type="transmembrane region" description="Helical" evidence="6">
    <location>
        <begin position="301"/>
        <end position="322"/>
    </location>
</feature>
<feature type="transmembrane region" description="Helical" evidence="6">
    <location>
        <begin position="497"/>
        <end position="513"/>
    </location>
</feature>
<evidence type="ECO:0000313" key="10">
    <source>
        <dbReference type="EMBL" id="PSW21886.1"/>
    </source>
</evidence>
<dbReference type="Proteomes" id="UP000241771">
    <property type="component" value="Unassembled WGS sequence"/>
</dbReference>
<evidence type="ECO:0000256" key="7">
    <source>
        <dbReference type="SAM" id="SignalP"/>
    </source>
</evidence>
<dbReference type="InterPro" id="IPR003834">
    <property type="entry name" value="Cyt_c_assmbl_TM_dom"/>
</dbReference>
<dbReference type="EMBL" id="PYMA01000001">
    <property type="protein sequence ID" value="PSW21886.1"/>
    <property type="molecule type" value="Genomic_DNA"/>
</dbReference>
<keyword evidence="4 6" id="KW-1133">Transmembrane helix</keyword>
<feature type="transmembrane region" description="Helical" evidence="6">
    <location>
        <begin position="423"/>
        <end position="451"/>
    </location>
</feature>
<feature type="transmembrane region" description="Helical" evidence="6">
    <location>
        <begin position="382"/>
        <end position="402"/>
    </location>
</feature>